<comment type="similarity">
    <text evidence="2">In the C-terminal section; belongs to the prokaryotic molybdopterin-containing oxidoreductase family.</text>
</comment>
<evidence type="ECO:0000256" key="1">
    <source>
        <dbReference type="ARBA" id="ARBA00005404"/>
    </source>
</evidence>
<dbReference type="PROSITE" id="PS51669">
    <property type="entry name" value="4FE4S_MOW_BIS_MGD"/>
    <property type="match status" value="1"/>
</dbReference>
<keyword evidence="9" id="KW-0411">Iron-sulfur</keyword>
<feature type="domain" description="4Fe-4S His(Cys)3-ligated-type" evidence="13">
    <location>
        <begin position="100"/>
        <end position="139"/>
    </location>
</feature>
<dbReference type="InterPro" id="IPR006657">
    <property type="entry name" value="MoPterin_dinucl-bd_dom"/>
</dbReference>
<evidence type="ECO:0000259" key="11">
    <source>
        <dbReference type="PROSITE" id="PS51379"/>
    </source>
</evidence>
<dbReference type="AlphaFoldDB" id="A0A0D0Q2T1"/>
<dbReference type="SUPFAM" id="SSF54292">
    <property type="entry name" value="2Fe-2S ferredoxin-like"/>
    <property type="match status" value="1"/>
</dbReference>
<keyword evidence="8" id="KW-0408">Iron</keyword>
<dbReference type="Pfam" id="PF01568">
    <property type="entry name" value="Molydop_binding"/>
    <property type="match status" value="1"/>
</dbReference>
<dbReference type="PROSITE" id="PS51085">
    <property type="entry name" value="2FE2S_FER_2"/>
    <property type="match status" value="1"/>
</dbReference>
<dbReference type="InterPro" id="IPR036010">
    <property type="entry name" value="2Fe-2S_ferredoxin-like_sf"/>
</dbReference>
<comment type="caution">
    <text evidence="14">The sequence shown here is derived from an EMBL/GenBank/DDBJ whole genome shotgun (WGS) entry which is preliminary data.</text>
</comment>
<dbReference type="InterPro" id="IPR009010">
    <property type="entry name" value="Asp_de-COase-like_dom_sf"/>
</dbReference>
<dbReference type="SUPFAM" id="SSF53706">
    <property type="entry name" value="Formate dehydrogenase/DMSO reductase, domains 1-3"/>
    <property type="match status" value="1"/>
</dbReference>
<reference evidence="14 15" key="1">
    <citation type="submission" date="2013-01" db="EMBL/GenBank/DDBJ databases">
        <authorList>
            <person name="Fiebig A."/>
            <person name="Goeker M."/>
            <person name="Klenk H.-P.P."/>
        </authorList>
    </citation>
    <scope>NUCLEOTIDE SEQUENCE [LARGE SCALE GENOMIC DNA]</scope>
    <source>
        <strain evidence="14 15">DSM 24838</strain>
    </source>
</reference>
<dbReference type="CDD" id="cd00508">
    <property type="entry name" value="MopB_CT_Fdh-Nap-like"/>
    <property type="match status" value="1"/>
</dbReference>
<gene>
    <name evidence="14" type="ORF">Wenmar_02583</name>
</gene>
<dbReference type="GO" id="GO:0051539">
    <property type="term" value="F:4 iron, 4 sulfur cluster binding"/>
    <property type="evidence" value="ECO:0007669"/>
    <property type="project" value="UniProtKB-KW"/>
</dbReference>
<feature type="domain" description="2Fe-2S ferredoxin-type" evidence="10">
    <location>
        <begin position="22"/>
        <end position="100"/>
    </location>
</feature>
<dbReference type="Pfam" id="PF04879">
    <property type="entry name" value="Molybdop_Fe4S4"/>
    <property type="match status" value="1"/>
</dbReference>
<protein>
    <submittedName>
        <fullName evidence="14">Formate dehydrogenase alpha subunit</fullName>
        <ecNumber evidence="14">1.2.1.2</ecNumber>
    </submittedName>
</protein>
<dbReference type="GO" id="GO:0003954">
    <property type="term" value="F:NADH dehydrogenase activity"/>
    <property type="evidence" value="ECO:0007669"/>
    <property type="project" value="TreeGrafter"/>
</dbReference>
<dbReference type="GO" id="GO:0022904">
    <property type="term" value="P:respiratory electron transport chain"/>
    <property type="evidence" value="ECO:0007669"/>
    <property type="project" value="TreeGrafter"/>
</dbReference>
<dbReference type="PROSITE" id="PS00198">
    <property type="entry name" value="4FE4S_FER_1"/>
    <property type="match status" value="2"/>
</dbReference>
<dbReference type="Pfam" id="PF13510">
    <property type="entry name" value="Fer2_4"/>
    <property type="match status" value="1"/>
</dbReference>
<dbReference type="FunFam" id="2.20.25.90:FF:000001">
    <property type="entry name" value="Formate dehydrogenase subunit alpha"/>
    <property type="match status" value="1"/>
</dbReference>
<dbReference type="Gene3D" id="3.40.228.10">
    <property type="entry name" value="Dimethylsulfoxide Reductase, domain 2"/>
    <property type="match status" value="1"/>
</dbReference>
<dbReference type="SUPFAM" id="SSF54862">
    <property type="entry name" value="4Fe-4S ferredoxins"/>
    <property type="match status" value="1"/>
</dbReference>
<dbReference type="PANTHER" id="PTHR43105:SF14">
    <property type="entry name" value="FORMATE DEHYDROGENASE H"/>
    <property type="match status" value="1"/>
</dbReference>
<evidence type="ECO:0000259" key="10">
    <source>
        <dbReference type="PROSITE" id="PS51085"/>
    </source>
</evidence>
<dbReference type="GO" id="GO:0043546">
    <property type="term" value="F:molybdopterin cofactor binding"/>
    <property type="evidence" value="ECO:0007669"/>
    <property type="project" value="InterPro"/>
</dbReference>
<dbReference type="SUPFAM" id="SSF50692">
    <property type="entry name" value="ADC-like"/>
    <property type="match status" value="1"/>
</dbReference>
<dbReference type="GO" id="GO:1990204">
    <property type="term" value="C:oxidoreductase complex"/>
    <property type="evidence" value="ECO:0007669"/>
    <property type="project" value="UniProtKB-ARBA"/>
</dbReference>
<evidence type="ECO:0000313" key="15">
    <source>
        <dbReference type="Proteomes" id="UP000035100"/>
    </source>
</evidence>
<dbReference type="InterPro" id="IPR041924">
    <property type="entry name" value="Formate_Dh-H_N"/>
</dbReference>
<evidence type="ECO:0000256" key="5">
    <source>
        <dbReference type="ARBA" id="ARBA00022723"/>
    </source>
</evidence>
<dbReference type="PROSITE" id="PS51379">
    <property type="entry name" value="4FE4S_FER_2"/>
    <property type="match status" value="2"/>
</dbReference>
<dbReference type="PIRSF" id="PIRSF036643">
    <property type="entry name" value="FDH_alpha"/>
    <property type="match status" value="1"/>
</dbReference>
<dbReference type="InterPro" id="IPR017896">
    <property type="entry name" value="4Fe4S_Fe-S-bd"/>
</dbReference>
<dbReference type="eggNOG" id="COG3383">
    <property type="taxonomic scope" value="Bacteria"/>
</dbReference>
<organism evidence="14 15">
    <name type="scientific">Wenxinia marina DSM 24838</name>
    <dbReference type="NCBI Taxonomy" id="1123501"/>
    <lineage>
        <taxon>Bacteria</taxon>
        <taxon>Pseudomonadati</taxon>
        <taxon>Pseudomonadota</taxon>
        <taxon>Alphaproteobacteria</taxon>
        <taxon>Rhodobacterales</taxon>
        <taxon>Roseobacteraceae</taxon>
        <taxon>Wenxinia</taxon>
    </lineage>
</organism>
<dbReference type="STRING" id="1123501.Wenmar_02583"/>
<evidence type="ECO:0000259" key="12">
    <source>
        <dbReference type="PROSITE" id="PS51669"/>
    </source>
</evidence>
<keyword evidence="3" id="KW-0004">4Fe-4S</keyword>
<dbReference type="GO" id="GO:0046872">
    <property type="term" value="F:metal ion binding"/>
    <property type="evidence" value="ECO:0007669"/>
    <property type="project" value="UniProtKB-KW"/>
</dbReference>
<dbReference type="PATRIC" id="fig|1123501.6.peg.2694"/>
<dbReference type="InterPro" id="IPR006478">
    <property type="entry name" value="Formate_DH_asu"/>
</dbReference>
<dbReference type="SMART" id="SM00926">
    <property type="entry name" value="Molybdop_Fe4S4"/>
    <property type="match status" value="1"/>
</dbReference>
<dbReference type="Gene3D" id="3.30.70.20">
    <property type="match status" value="1"/>
</dbReference>
<evidence type="ECO:0000256" key="9">
    <source>
        <dbReference type="ARBA" id="ARBA00023014"/>
    </source>
</evidence>
<evidence type="ECO:0000256" key="7">
    <source>
        <dbReference type="ARBA" id="ARBA00023002"/>
    </source>
</evidence>
<sequence>MKDFIIPWDDRDFGTPAVKSDRQVTLSIDGFEITVPEGTSVMRASEMAGIQVPKLCASDNVKAFGSCRLCVVEIEGRRGTPASCTTPATEGMVVHTHSDKVRRIRKGVMELYISDHPLDCLTCAANGDCQLQDMAGAVGLRDVRYETHKDNHFEVRTADGPNPQWLPKDDSNPYFSYDPSKCIVCSLCVRACEEVQGTFALTIAGRGWDSRVSAGTGADDFLSSECVSCGACVQACPTATLQEKSVIELGTPDRKVVTTCAYCGVGCSFEAHMRGDQVVRMVPWKHGAANRGHSCVKGRFAYGYAGHKDRILNPMIRETIDQPWREVSWDEAIGFAAGRLRDIQGRHGIQSIGGITSSRCTNEETFLVQKMIRAVFGNNNTDTCARVCHSPTGYGLKTTFGTSAGTQNFDSVEETDCVIVIGANPTDGHPVFASRLKKRLRQGADLIVIDPRRIDLVRTPHVKAAHHLALRPGTNVAVVTALAHVIVTEGLFDEAFIRERCDWDEFQDYAAFAADERHSPEATEGHTGVPAAELRAAARLFAQAPNGSIYYGLGVTEHSQGSTTVMGIANLAMLTGNLGRPGVGVNPLRGQNNVQGACDMGSFPHELPGYRHVSDDATRAVFEEMWGKVLDKEPGLRIPNMLDAAVEGTFKGIYIQGEDILQSDPDTRHVSAGLAAMECVIVQDLFLNETANYAHVFLPGSTFLEKDGTFTNAERRINRVREVMKPKNGYADWEVTQLLANAMGAGWTYTHPSQVMDEIAATTPGFAHVSYEMLEERGSVQWPCNDAAPDGSPIMHVDGFVRGKGRFINTEYVATDEKTGPRFPLLLTTGRILSQYNVGAQTRRTDNTVWHGEDRLEIHPHDAEVRGVKEGDWVRLASRSGETSLRAELTDRVSPGVVYTTFHHPTTQANVITTDFSDWATNCPEYKVTAVQVSLSNGPTDWQEDYQALSTRSRRIAAE</sequence>
<dbReference type="GO" id="GO:0015942">
    <property type="term" value="P:formate metabolic process"/>
    <property type="evidence" value="ECO:0007669"/>
    <property type="project" value="InterPro"/>
</dbReference>
<dbReference type="InterPro" id="IPR006963">
    <property type="entry name" value="Mopterin_OxRdtase_4Fe-4S_dom"/>
</dbReference>
<keyword evidence="7 14" id="KW-0560">Oxidoreductase</keyword>
<dbReference type="FunFam" id="3.10.20.740:FF:000005">
    <property type="entry name" value="NADH:ubiquinone oxidoreductase subunit"/>
    <property type="match status" value="1"/>
</dbReference>
<dbReference type="Pfam" id="PF12838">
    <property type="entry name" value="Fer4_7"/>
    <property type="match status" value="1"/>
</dbReference>
<dbReference type="GO" id="GO:0051537">
    <property type="term" value="F:2 iron, 2 sulfur cluster binding"/>
    <property type="evidence" value="ECO:0007669"/>
    <property type="project" value="UniProtKB-KW"/>
</dbReference>
<dbReference type="Pfam" id="PF10588">
    <property type="entry name" value="NADH-G_4Fe-4S_3"/>
    <property type="match status" value="1"/>
</dbReference>
<comment type="similarity">
    <text evidence="1">Belongs to the complex I 75 kDa subunit family.</text>
</comment>
<dbReference type="Gene3D" id="2.20.25.90">
    <property type="entry name" value="ADC-like domains"/>
    <property type="match status" value="1"/>
</dbReference>
<dbReference type="Gene3D" id="2.40.40.20">
    <property type="match status" value="1"/>
</dbReference>
<dbReference type="Gene3D" id="3.40.50.740">
    <property type="match status" value="1"/>
</dbReference>
<feature type="domain" description="4Fe-4S ferredoxin-type" evidence="11">
    <location>
        <begin position="173"/>
        <end position="204"/>
    </location>
</feature>
<keyword evidence="5" id="KW-0479">Metal-binding</keyword>
<dbReference type="PANTHER" id="PTHR43105">
    <property type="entry name" value="RESPIRATORY NITRATE REDUCTASE"/>
    <property type="match status" value="1"/>
</dbReference>
<keyword evidence="4" id="KW-0001">2Fe-2S</keyword>
<dbReference type="CDD" id="cd00207">
    <property type="entry name" value="fer2"/>
    <property type="match status" value="1"/>
</dbReference>
<evidence type="ECO:0000256" key="8">
    <source>
        <dbReference type="ARBA" id="ARBA00023004"/>
    </source>
</evidence>
<dbReference type="OrthoDB" id="9816402at2"/>
<dbReference type="GO" id="GO:0008863">
    <property type="term" value="F:formate dehydrogenase (NAD+) activity"/>
    <property type="evidence" value="ECO:0007669"/>
    <property type="project" value="InterPro"/>
</dbReference>
<feature type="domain" description="4Fe-4S Mo/W bis-MGD-type" evidence="12">
    <location>
        <begin position="253"/>
        <end position="309"/>
    </location>
</feature>
<dbReference type="EMBL" id="AONG01000012">
    <property type="protein sequence ID" value="KIQ68854.1"/>
    <property type="molecule type" value="Genomic_DNA"/>
</dbReference>
<dbReference type="InterPro" id="IPR001041">
    <property type="entry name" value="2Fe-2S_ferredoxin-type"/>
</dbReference>
<dbReference type="SMART" id="SM00929">
    <property type="entry name" value="NADH-G_4Fe-4S_3"/>
    <property type="match status" value="1"/>
</dbReference>
<name>A0A0D0Q2T1_9RHOB</name>
<evidence type="ECO:0000259" key="13">
    <source>
        <dbReference type="PROSITE" id="PS51839"/>
    </source>
</evidence>
<dbReference type="PROSITE" id="PS51839">
    <property type="entry name" value="4FE4S_HC3"/>
    <property type="match status" value="1"/>
</dbReference>
<dbReference type="InterPro" id="IPR017900">
    <property type="entry name" value="4Fe4S_Fe_S_CS"/>
</dbReference>
<dbReference type="NCBIfam" id="TIGR01591">
    <property type="entry name" value="Fdh-alpha"/>
    <property type="match status" value="1"/>
</dbReference>
<evidence type="ECO:0000256" key="2">
    <source>
        <dbReference type="ARBA" id="ARBA00007023"/>
    </source>
</evidence>
<feature type="domain" description="4Fe-4S ferredoxin-type" evidence="11">
    <location>
        <begin position="217"/>
        <end position="246"/>
    </location>
</feature>
<dbReference type="Pfam" id="PF00384">
    <property type="entry name" value="Molybdopterin"/>
    <property type="match status" value="1"/>
</dbReference>
<dbReference type="Proteomes" id="UP000035100">
    <property type="component" value="Unassembled WGS sequence"/>
</dbReference>
<keyword evidence="6" id="KW-0677">Repeat</keyword>
<dbReference type="InterPro" id="IPR006656">
    <property type="entry name" value="Mopterin_OxRdtase"/>
</dbReference>
<accession>A0A0D0Q2T1</accession>
<dbReference type="InterPro" id="IPR050123">
    <property type="entry name" value="Prok_molybdopt-oxidoreductase"/>
</dbReference>
<dbReference type="Gene3D" id="3.10.20.740">
    <property type="match status" value="1"/>
</dbReference>
<dbReference type="RefSeq" id="WP_018301486.1">
    <property type="nucleotide sequence ID" value="NZ_KB902277.1"/>
</dbReference>
<evidence type="ECO:0000313" key="14">
    <source>
        <dbReference type="EMBL" id="KIQ68854.1"/>
    </source>
</evidence>
<dbReference type="CDD" id="cd02753">
    <property type="entry name" value="MopB_Formate-Dh-H"/>
    <property type="match status" value="1"/>
</dbReference>
<proteinExistence type="inferred from homology"/>
<dbReference type="FunFam" id="3.30.70.20:FF:000035">
    <property type="entry name" value="Iron hydrogenase 1"/>
    <property type="match status" value="1"/>
</dbReference>
<dbReference type="GO" id="GO:0016020">
    <property type="term" value="C:membrane"/>
    <property type="evidence" value="ECO:0007669"/>
    <property type="project" value="TreeGrafter"/>
</dbReference>
<dbReference type="EC" id="1.2.1.2" evidence="14"/>
<evidence type="ECO:0000256" key="6">
    <source>
        <dbReference type="ARBA" id="ARBA00022737"/>
    </source>
</evidence>
<dbReference type="InterPro" id="IPR019574">
    <property type="entry name" value="NADH_UbQ_OxRdtase_Gsu_4Fe4S-bd"/>
</dbReference>
<evidence type="ECO:0000256" key="3">
    <source>
        <dbReference type="ARBA" id="ARBA00022485"/>
    </source>
</evidence>
<evidence type="ECO:0000256" key="4">
    <source>
        <dbReference type="ARBA" id="ARBA00022714"/>
    </source>
</evidence>
<keyword evidence="15" id="KW-1185">Reference proteome</keyword>